<keyword evidence="1" id="KW-0472">Membrane</keyword>
<evidence type="ECO:0000256" key="1">
    <source>
        <dbReference type="SAM" id="Phobius"/>
    </source>
</evidence>
<sequence length="124" mass="14003">MNHFVYLSLSFLSIALLIFFLIVKIKDNRVFVTEIGDFEHGNVKKSLSEQAVLQKMRHKEISFYAYLISLAVSFVLGCLIVVNVINQKIDWSLLVDGLKVAGGTVATVGFKKLHDKCTKELNNR</sequence>
<feature type="transmembrane region" description="Helical" evidence="1">
    <location>
        <begin position="63"/>
        <end position="85"/>
    </location>
</feature>
<reference evidence="2 3" key="1">
    <citation type="submission" date="2023-05" db="EMBL/GenBank/DDBJ databases">
        <title>Genome sequence of Pinibacter sp. MAH-24.</title>
        <authorList>
            <person name="Huq M.A."/>
        </authorList>
    </citation>
    <scope>NUCLEOTIDE SEQUENCE [LARGE SCALE GENOMIC DNA]</scope>
    <source>
        <strain evidence="2 3">MAH-24</strain>
    </source>
</reference>
<proteinExistence type="predicted"/>
<feature type="transmembrane region" description="Helical" evidence="1">
    <location>
        <begin position="6"/>
        <end position="23"/>
    </location>
</feature>
<gene>
    <name evidence="2" type="ORF">QJ048_19535</name>
</gene>
<keyword evidence="1" id="KW-1133">Transmembrane helix</keyword>
<name>A0ABT6RHE3_9BACT</name>
<protein>
    <submittedName>
        <fullName evidence="2">Uncharacterized protein</fullName>
    </submittedName>
</protein>
<dbReference type="Proteomes" id="UP001226434">
    <property type="component" value="Unassembled WGS sequence"/>
</dbReference>
<evidence type="ECO:0000313" key="3">
    <source>
        <dbReference type="Proteomes" id="UP001226434"/>
    </source>
</evidence>
<organism evidence="2 3">
    <name type="scientific">Pinibacter soli</name>
    <dbReference type="NCBI Taxonomy" id="3044211"/>
    <lineage>
        <taxon>Bacteria</taxon>
        <taxon>Pseudomonadati</taxon>
        <taxon>Bacteroidota</taxon>
        <taxon>Chitinophagia</taxon>
        <taxon>Chitinophagales</taxon>
        <taxon>Chitinophagaceae</taxon>
        <taxon>Pinibacter</taxon>
    </lineage>
</organism>
<dbReference type="EMBL" id="JASBRG010000007">
    <property type="protein sequence ID" value="MDI3321993.1"/>
    <property type="molecule type" value="Genomic_DNA"/>
</dbReference>
<evidence type="ECO:0000313" key="2">
    <source>
        <dbReference type="EMBL" id="MDI3321993.1"/>
    </source>
</evidence>
<keyword evidence="3" id="KW-1185">Reference proteome</keyword>
<dbReference type="RefSeq" id="WP_282336113.1">
    <property type="nucleotide sequence ID" value="NZ_JASBRG010000007.1"/>
</dbReference>
<accession>A0ABT6RHE3</accession>
<comment type="caution">
    <text evidence="2">The sequence shown here is derived from an EMBL/GenBank/DDBJ whole genome shotgun (WGS) entry which is preliminary data.</text>
</comment>
<keyword evidence="1" id="KW-0812">Transmembrane</keyword>